<dbReference type="SUPFAM" id="SSF46565">
    <property type="entry name" value="Chaperone J-domain"/>
    <property type="match status" value="1"/>
</dbReference>
<sequence>MRDPYEVLHLQPGATEEEIKAAYKALAQKYSAENYAASPLAEEADRQMAEINEAFDTLMGTLRTGAGAGASGGRDSRYAKIRRLINEGKADEALRKLQEQDESAVSGEWNFLCASAYYYKGWLGQALPYFEKASSLCPDNREYAAACSRLKNSASGNMAGNPYAGTPQGVAGCSCCDMCTALMCVDLCCGFGRGGCC</sequence>
<reference evidence="3" key="1">
    <citation type="submission" date="2020-08" db="EMBL/GenBank/DDBJ databases">
        <title>Genome public.</title>
        <authorList>
            <person name="Liu C."/>
            <person name="Sun Q."/>
        </authorList>
    </citation>
    <scope>NUCLEOTIDE SEQUENCE</scope>
    <source>
        <strain evidence="3">BX8</strain>
    </source>
</reference>
<evidence type="ECO:0000313" key="3">
    <source>
        <dbReference type="EMBL" id="MBC5579916.1"/>
    </source>
</evidence>
<dbReference type="Proteomes" id="UP000659630">
    <property type="component" value="Unassembled WGS sequence"/>
</dbReference>
<proteinExistence type="predicted"/>
<dbReference type="SMART" id="SM00271">
    <property type="entry name" value="DnaJ"/>
    <property type="match status" value="1"/>
</dbReference>
<dbReference type="EMBL" id="JACONZ010000001">
    <property type="protein sequence ID" value="MBC5579916.1"/>
    <property type="molecule type" value="Genomic_DNA"/>
</dbReference>
<feature type="domain" description="J" evidence="2">
    <location>
        <begin position="3"/>
        <end position="82"/>
    </location>
</feature>
<keyword evidence="4" id="KW-1185">Reference proteome</keyword>
<dbReference type="CDD" id="cd06257">
    <property type="entry name" value="DnaJ"/>
    <property type="match status" value="1"/>
</dbReference>
<name>A0A923I3Z3_9FIRM</name>
<dbReference type="PROSITE" id="PS50076">
    <property type="entry name" value="DNAJ_2"/>
    <property type="match status" value="1"/>
</dbReference>
<accession>A0A923I3Z3</accession>
<gene>
    <name evidence="3" type="ORF">H8S23_00145</name>
</gene>
<dbReference type="Pfam" id="PF00226">
    <property type="entry name" value="DnaJ"/>
    <property type="match status" value="1"/>
</dbReference>
<protein>
    <submittedName>
        <fullName evidence="3">J domain-containing protein</fullName>
    </submittedName>
</protein>
<evidence type="ECO:0000259" key="2">
    <source>
        <dbReference type="PROSITE" id="PS50076"/>
    </source>
</evidence>
<evidence type="ECO:0000313" key="4">
    <source>
        <dbReference type="Proteomes" id="UP000659630"/>
    </source>
</evidence>
<dbReference type="PRINTS" id="PR00625">
    <property type="entry name" value="JDOMAIN"/>
</dbReference>
<dbReference type="Gene3D" id="1.10.287.110">
    <property type="entry name" value="DnaJ domain"/>
    <property type="match status" value="1"/>
</dbReference>
<dbReference type="Gene3D" id="1.25.40.10">
    <property type="entry name" value="Tetratricopeptide repeat domain"/>
    <property type="match status" value="1"/>
</dbReference>
<organism evidence="3 4">
    <name type="scientific">Anaerofilum hominis</name>
    <dbReference type="NCBI Taxonomy" id="2763016"/>
    <lineage>
        <taxon>Bacteria</taxon>
        <taxon>Bacillati</taxon>
        <taxon>Bacillota</taxon>
        <taxon>Clostridia</taxon>
        <taxon>Eubacteriales</taxon>
        <taxon>Oscillospiraceae</taxon>
        <taxon>Anaerofilum</taxon>
    </lineage>
</organism>
<dbReference type="AlphaFoldDB" id="A0A923I3Z3"/>
<dbReference type="InterPro" id="IPR001623">
    <property type="entry name" value="DnaJ_domain"/>
</dbReference>
<evidence type="ECO:0000256" key="1">
    <source>
        <dbReference type="ARBA" id="ARBA00022705"/>
    </source>
</evidence>
<dbReference type="GO" id="GO:0006260">
    <property type="term" value="P:DNA replication"/>
    <property type="evidence" value="ECO:0007669"/>
    <property type="project" value="UniProtKB-KW"/>
</dbReference>
<dbReference type="InterPro" id="IPR011990">
    <property type="entry name" value="TPR-like_helical_dom_sf"/>
</dbReference>
<dbReference type="RefSeq" id="WP_186886297.1">
    <property type="nucleotide sequence ID" value="NZ_JACONZ010000001.1"/>
</dbReference>
<keyword evidence="1" id="KW-0235">DNA replication</keyword>
<dbReference type="InterPro" id="IPR036869">
    <property type="entry name" value="J_dom_sf"/>
</dbReference>
<comment type="caution">
    <text evidence="3">The sequence shown here is derived from an EMBL/GenBank/DDBJ whole genome shotgun (WGS) entry which is preliminary data.</text>
</comment>